<dbReference type="CDD" id="cd18084">
    <property type="entry name" value="RsmE-like"/>
    <property type="match status" value="1"/>
</dbReference>
<dbReference type="Pfam" id="PF20260">
    <property type="entry name" value="PUA_4"/>
    <property type="match status" value="1"/>
</dbReference>
<dbReference type="PANTHER" id="PTHR30027:SF3">
    <property type="entry name" value="16S RRNA (URACIL(1498)-N(3))-METHYLTRANSFERASE"/>
    <property type="match status" value="1"/>
</dbReference>
<feature type="domain" description="Ribosomal RNA small subunit methyltransferase E methyltransferase" evidence="11">
    <location>
        <begin position="73"/>
        <end position="251"/>
    </location>
</feature>
<dbReference type="Pfam" id="PF04452">
    <property type="entry name" value="Methyltrans_RNA"/>
    <property type="match status" value="1"/>
</dbReference>
<dbReference type="EMBL" id="JADILX010000027">
    <property type="protein sequence ID" value="MBO8485104.1"/>
    <property type="molecule type" value="Genomic_DNA"/>
</dbReference>
<keyword evidence="4 10" id="KW-0698">rRNA processing</keyword>
<keyword evidence="6 10" id="KW-0808">Transferase</keyword>
<dbReference type="InterPro" id="IPR029028">
    <property type="entry name" value="Alpha/beta_knot_MTases"/>
</dbReference>
<name>A0A9D9NRI6_9BACT</name>
<dbReference type="PANTHER" id="PTHR30027">
    <property type="entry name" value="RIBOSOMAL RNA SMALL SUBUNIT METHYLTRANSFERASE E"/>
    <property type="match status" value="1"/>
</dbReference>
<dbReference type="GO" id="GO:0005737">
    <property type="term" value="C:cytoplasm"/>
    <property type="evidence" value="ECO:0007669"/>
    <property type="project" value="UniProtKB-SubCell"/>
</dbReference>
<feature type="domain" description="Ribosomal RNA small subunit methyltransferase E PUA-like" evidence="12">
    <location>
        <begin position="16"/>
        <end position="62"/>
    </location>
</feature>
<evidence type="ECO:0000256" key="2">
    <source>
        <dbReference type="ARBA" id="ARBA00005528"/>
    </source>
</evidence>
<dbReference type="PIRSF" id="PIRSF015601">
    <property type="entry name" value="MTase_slr0722"/>
    <property type="match status" value="1"/>
</dbReference>
<comment type="subcellular location">
    <subcellularLocation>
        <location evidence="1 10">Cytoplasm</location>
    </subcellularLocation>
</comment>
<dbReference type="AlphaFoldDB" id="A0A9D9NRI6"/>
<evidence type="ECO:0000259" key="12">
    <source>
        <dbReference type="Pfam" id="PF20260"/>
    </source>
</evidence>
<accession>A0A9D9NRI6</accession>
<reference evidence="13" key="2">
    <citation type="journal article" date="2021" name="PeerJ">
        <title>Extensive microbial diversity within the chicken gut microbiome revealed by metagenomics and culture.</title>
        <authorList>
            <person name="Gilroy R."/>
            <person name="Ravi A."/>
            <person name="Getino M."/>
            <person name="Pursley I."/>
            <person name="Horton D.L."/>
            <person name="Alikhan N.F."/>
            <person name="Baker D."/>
            <person name="Gharbi K."/>
            <person name="Hall N."/>
            <person name="Watson M."/>
            <person name="Adriaenssens E.M."/>
            <person name="Foster-Nyarko E."/>
            <person name="Jarju S."/>
            <person name="Secka A."/>
            <person name="Antonio M."/>
            <person name="Oren A."/>
            <person name="Chaudhuri R.R."/>
            <person name="La Ragione R."/>
            <person name="Hildebrand F."/>
            <person name="Pallen M.J."/>
        </authorList>
    </citation>
    <scope>NUCLEOTIDE SEQUENCE</scope>
    <source>
        <strain evidence="13">B2-16538</strain>
    </source>
</reference>
<keyword evidence="3 10" id="KW-0963">Cytoplasm</keyword>
<dbReference type="EC" id="2.1.1.193" evidence="10"/>
<evidence type="ECO:0000256" key="3">
    <source>
        <dbReference type="ARBA" id="ARBA00022490"/>
    </source>
</evidence>
<dbReference type="GO" id="GO:0070475">
    <property type="term" value="P:rRNA base methylation"/>
    <property type="evidence" value="ECO:0007669"/>
    <property type="project" value="TreeGrafter"/>
</dbReference>
<keyword evidence="5 10" id="KW-0489">Methyltransferase</keyword>
<dbReference type="Proteomes" id="UP000823750">
    <property type="component" value="Unassembled WGS sequence"/>
</dbReference>
<evidence type="ECO:0000256" key="5">
    <source>
        <dbReference type="ARBA" id="ARBA00022603"/>
    </source>
</evidence>
<dbReference type="SUPFAM" id="SSF75217">
    <property type="entry name" value="alpha/beta knot"/>
    <property type="match status" value="1"/>
</dbReference>
<evidence type="ECO:0000256" key="4">
    <source>
        <dbReference type="ARBA" id="ARBA00022552"/>
    </source>
</evidence>
<reference evidence="13" key="1">
    <citation type="submission" date="2020-10" db="EMBL/GenBank/DDBJ databases">
        <authorList>
            <person name="Gilroy R."/>
        </authorList>
    </citation>
    <scope>NUCLEOTIDE SEQUENCE</scope>
    <source>
        <strain evidence="13">B2-16538</strain>
    </source>
</reference>
<comment type="similarity">
    <text evidence="2 10">Belongs to the RNA methyltransferase RsmE family.</text>
</comment>
<dbReference type="Gene3D" id="2.40.240.20">
    <property type="entry name" value="Hypothetical PUA domain-like, domain 1"/>
    <property type="match status" value="1"/>
</dbReference>
<evidence type="ECO:0000256" key="1">
    <source>
        <dbReference type="ARBA" id="ARBA00004496"/>
    </source>
</evidence>
<keyword evidence="7 10" id="KW-0949">S-adenosyl-L-methionine</keyword>
<comment type="caution">
    <text evidence="13">The sequence shown here is derived from an EMBL/GenBank/DDBJ whole genome shotgun (WGS) entry which is preliminary data.</text>
</comment>
<evidence type="ECO:0000313" key="13">
    <source>
        <dbReference type="EMBL" id="MBO8485104.1"/>
    </source>
</evidence>
<proteinExistence type="inferred from homology"/>
<evidence type="ECO:0000256" key="9">
    <source>
        <dbReference type="ARBA" id="ARBA00047944"/>
    </source>
</evidence>
<dbReference type="GO" id="GO:0070042">
    <property type="term" value="F:rRNA (uridine-N3-)-methyltransferase activity"/>
    <property type="evidence" value="ECO:0007669"/>
    <property type="project" value="TreeGrafter"/>
</dbReference>
<dbReference type="InterPro" id="IPR006700">
    <property type="entry name" value="RsmE"/>
</dbReference>
<dbReference type="InterPro" id="IPR029026">
    <property type="entry name" value="tRNA_m1G_MTases_N"/>
</dbReference>
<organism evidence="13 14">
    <name type="scientific">Candidatus Cryptobacteroides excrementavium</name>
    <dbReference type="NCBI Taxonomy" id="2840759"/>
    <lineage>
        <taxon>Bacteria</taxon>
        <taxon>Pseudomonadati</taxon>
        <taxon>Bacteroidota</taxon>
        <taxon>Bacteroidia</taxon>
        <taxon>Bacteroidales</taxon>
        <taxon>Candidatus Cryptobacteroides</taxon>
    </lineage>
</organism>
<dbReference type="Gene3D" id="3.40.1280.10">
    <property type="match status" value="1"/>
</dbReference>
<evidence type="ECO:0000256" key="10">
    <source>
        <dbReference type="PIRNR" id="PIRNR015601"/>
    </source>
</evidence>
<comment type="catalytic activity">
    <reaction evidence="9 10">
        <text>uridine(1498) in 16S rRNA + S-adenosyl-L-methionine = N(3)-methyluridine(1498) in 16S rRNA + S-adenosyl-L-homocysteine + H(+)</text>
        <dbReference type="Rhea" id="RHEA:42920"/>
        <dbReference type="Rhea" id="RHEA-COMP:10283"/>
        <dbReference type="Rhea" id="RHEA-COMP:10284"/>
        <dbReference type="ChEBI" id="CHEBI:15378"/>
        <dbReference type="ChEBI" id="CHEBI:57856"/>
        <dbReference type="ChEBI" id="CHEBI:59789"/>
        <dbReference type="ChEBI" id="CHEBI:65315"/>
        <dbReference type="ChEBI" id="CHEBI:74502"/>
        <dbReference type="EC" id="2.1.1.193"/>
    </reaction>
</comment>
<evidence type="ECO:0000256" key="7">
    <source>
        <dbReference type="ARBA" id="ARBA00022691"/>
    </source>
</evidence>
<dbReference type="SUPFAM" id="SSF88697">
    <property type="entry name" value="PUA domain-like"/>
    <property type="match status" value="1"/>
</dbReference>
<dbReference type="InterPro" id="IPR046886">
    <property type="entry name" value="RsmE_MTase_dom"/>
</dbReference>
<evidence type="ECO:0000259" key="11">
    <source>
        <dbReference type="Pfam" id="PF04452"/>
    </source>
</evidence>
<protein>
    <recommendedName>
        <fullName evidence="10">Ribosomal RNA small subunit methyltransferase E</fullName>
        <ecNumber evidence="10">2.1.1.193</ecNumber>
    </recommendedName>
</protein>
<evidence type="ECO:0000256" key="6">
    <source>
        <dbReference type="ARBA" id="ARBA00022679"/>
    </source>
</evidence>
<gene>
    <name evidence="13" type="ORF">IAB78_01600</name>
</gene>
<comment type="function">
    <text evidence="8 10">Specifically methylates the N3 position of the uracil ring of uridine 1498 (m3U1498) in 16S rRNA. Acts on the fully assembled 30S ribosomal subunit.</text>
</comment>
<evidence type="ECO:0000256" key="8">
    <source>
        <dbReference type="ARBA" id="ARBA00025699"/>
    </source>
</evidence>
<dbReference type="NCBIfam" id="TIGR00046">
    <property type="entry name" value="RsmE family RNA methyltransferase"/>
    <property type="match status" value="1"/>
</dbReference>
<sequence length="257" mass="28324">MEIFYSTEITQDSCILSDDEAGHCVKVLRHREDDVISVIDGEGTLYQCRIVSASPKKVETVIVSARHGWGAHPYRLHLAVSPTKNTDRYEWFAEKACEIGVDTITPVIGQHSERKVFKTARIEKILISAAKQSLKGAVPAVNGPASVKEFIDEYGDIHTSHDGESIPPAGRQAEAPLRLIAYCFEDDSHPRISIKEALDRYDGTEVIVLIGPEGDFSQEEAALAISCGFIPVHLGQSRLRTETAAVTAAEAAYFRWM</sequence>
<dbReference type="InterPro" id="IPR015947">
    <property type="entry name" value="PUA-like_sf"/>
</dbReference>
<dbReference type="InterPro" id="IPR046887">
    <property type="entry name" value="RsmE_PUA-like"/>
</dbReference>
<evidence type="ECO:0000313" key="14">
    <source>
        <dbReference type="Proteomes" id="UP000823750"/>
    </source>
</evidence>